<dbReference type="AlphaFoldDB" id="A0A9Q8V7T7"/>
<proteinExistence type="predicted"/>
<evidence type="ECO:0000256" key="1">
    <source>
        <dbReference type="ARBA" id="ARBA00023242"/>
    </source>
</evidence>
<dbReference type="Pfam" id="PF11951">
    <property type="entry name" value="Fungal_trans_2"/>
    <property type="match status" value="1"/>
</dbReference>
<dbReference type="Proteomes" id="UP000829364">
    <property type="component" value="Chromosome 2"/>
</dbReference>
<feature type="compositionally biased region" description="Basic and acidic residues" evidence="2">
    <location>
        <begin position="8"/>
        <end position="28"/>
    </location>
</feature>
<evidence type="ECO:0000313" key="4">
    <source>
        <dbReference type="Proteomes" id="UP000829364"/>
    </source>
</evidence>
<dbReference type="InterPro" id="IPR021858">
    <property type="entry name" value="Fun_TF"/>
</dbReference>
<organism evidence="3 4">
    <name type="scientific">Purpureocillium takamizusanense</name>
    <dbReference type="NCBI Taxonomy" id="2060973"/>
    <lineage>
        <taxon>Eukaryota</taxon>
        <taxon>Fungi</taxon>
        <taxon>Dikarya</taxon>
        <taxon>Ascomycota</taxon>
        <taxon>Pezizomycotina</taxon>
        <taxon>Sordariomycetes</taxon>
        <taxon>Hypocreomycetidae</taxon>
        <taxon>Hypocreales</taxon>
        <taxon>Ophiocordycipitaceae</taxon>
        <taxon>Purpureocillium</taxon>
    </lineage>
</organism>
<keyword evidence="4" id="KW-1185">Reference proteome</keyword>
<sequence length="373" mass="41856">MNPQPPVMERRQIIHVDAVENARRDNSPRRTAQKAGPKKPGPPTLQFINTVHPSDGVTPRSLTLIRSHVAKHGRALQRERKQQTQPVPLLPTQPMTVELRSGPPQIANRGQQQQEDKGPQEHKYEQVVPRPHDQSNRLRLRKNNSNIEPRKLAPKNTTDGTTALAAPNKEEVTLAREWVPNPIQLIGGARGDAHQGFARALSNNEQYLFDFYFDYVIMYGYKACHHKEDDAVFAAAMRTIWVPFAMTEPSLMAAIFHVACRNYASITDNTNTAKFTLQKLQYRQMCLNMAMQAITSQDMASDATISLALLMATEAYFEGDVEAFYAHGKGITKMVKARGGLKSLGLSGFLRKLVGWSLYNPSNYIVLGPEEQE</sequence>
<dbReference type="GeneID" id="72064766"/>
<dbReference type="PANTHER" id="PTHR37540:SF5">
    <property type="entry name" value="TRANSCRIPTION FACTOR DOMAIN-CONTAINING PROTEIN"/>
    <property type="match status" value="1"/>
</dbReference>
<feature type="compositionally biased region" description="Low complexity" evidence="2">
    <location>
        <begin position="83"/>
        <end position="94"/>
    </location>
</feature>
<feature type="compositionally biased region" description="Basic and acidic residues" evidence="2">
    <location>
        <begin position="114"/>
        <end position="136"/>
    </location>
</feature>
<accession>A0A9Q8V7T7</accession>
<dbReference type="EMBL" id="CP086355">
    <property type="protein sequence ID" value="UNI16370.1"/>
    <property type="molecule type" value="Genomic_DNA"/>
</dbReference>
<name>A0A9Q8V7T7_9HYPO</name>
<feature type="region of interest" description="Disordered" evidence="2">
    <location>
        <begin position="70"/>
        <end position="166"/>
    </location>
</feature>
<dbReference type="PANTHER" id="PTHR37540">
    <property type="entry name" value="TRANSCRIPTION FACTOR (ACR-2), PUTATIVE-RELATED-RELATED"/>
    <property type="match status" value="1"/>
</dbReference>
<gene>
    <name evidence="3" type="ORF">JDV02_002806</name>
</gene>
<evidence type="ECO:0000256" key="2">
    <source>
        <dbReference type="SAM" id="MobiDB-lite"/>
    </source>
</evidence>
<evidence type="ECO:0000313" key="3">
    <source>
        <dbReference type="EMBL" id="UNI16370.1"/>
    </source>
</evidence>
<dbReference type="OrthoDB" id="5620at2759"/>
<dbReference type="RefSeq" id="XP_047839851.1">
    <property type="nucleotide sequence ID" value="XM_047983879.1"/>
</dbReference>
<feature type="region of interest" description="Disordered" evidence="2">
    <location>
        <begin position="1"/>
        <end position="45"/>
    </location>
</feature>
<protein>
    <recommendedName>
        <fullName evidence="5">Transcription factor domain-containing protein</fullName>
    </recommendedName>
</protein>
<dbReference type="KEGG" id="ptkz:JDV02_002806"/>
<evidence type="ECO:0008006" key="5">
    <source>
        <dbReference type="Google" id="ProtNLM"/>
    </source>
</evidence>
<reference evidence="3" key="1">
    <citation type="submission" date="2021-11" db="EMBL/GenBank/DDBJ databases">
        <title>Purpureocillium_takamizusanense_genome.</title>
        <authorList>
            <person name="Nguyen N.-H."/>
        </authorList>
    </citation>
    <scope>NUCLEOTIDE SEQUENCE</scope>
    <source>
        <strain evidence="3">PT3</strain>
    </source>
</reference>
<keyword evidence="1" id="KW-0539">Nucleus</keyword>